<dbReference type="AlphaFoldDB" id="A0A2S9J481"/>
<keyword evidence="3" id="KW-1185">Reference proteome</keyword>
<dbReference type="OrthoDB" id="9801520at2"/>
<gene>
    <name evidence="2" type="ORF">C5745_09780</name>
</gene>
<dbReference type="EMBL" id="PVBQ01000006">
    <property type="protein sequence ID" value="PRD47593.1"/>
    <property type="molecule type" value="Genomic_DNA"/>
</dbReference>
<organism evidence="2 3">
    <name type="scientific">Sphingobacterium haloxyli</name>
    <dbReference type="NCBI Taxonomy" id="2100533"/>
    <lineage>
        <taxon>Bacteria</taxon>
        <taxon>Pseudomonadati</taxon>
        <taxon>Bacteroidota</taxon>
        <taxon>Sphingobacteriia</taxon>
        <taxon>Sphingobacteriales</taxon>
        <taxon>Sphingobacteriaceae</taxon>
        <taxon>Sphingobacterium</taxon>
    </lineage>
</organism>
<evidence type="ECO:0000259" key="1">
    <source>
        <dbReference type="Pfam" id="PF04480"/>
    </source>
</evidence>
<evidence type="ECO:0000313" key="2">
    <source>
        <dbReference type="EMBL" id="PRD47593.1"/>
    </source>
</evidence>
<dbReference type="SUPFAM" id="SSF52980">
    <property type="entry name" value="Restriction endonuclease-like"/>
    <property type="match status" value="1"/>
</dbReference>
<proteinExistence type="predicted"/>
<dbReference type="Proteomes" id="UP000239711">
    <property type="component" value="Unassembled WGS sequence"/>
</dbReference>
<reference evidence="2 3" key="1">
    <citation type="submission" date="2018-02" db="EMBL/GenBank/DDBJ databases">
        <title>The draft genome of Sphingobacterium sp. 5JN-11.</title>
        <authorList>
            <person name="Liu L."/>
            <person name="Li L."/>
            <person name="Liang L."/>
            <person name="Zhang X."/>
            <person name="Wang T."/>
        </authorList>
    </citation>
    <scope>NUCLEOTIDE SEQUENCE [LARGE SCALE GENOMIC DNA]</scope>
    <source>
        <strain evidence="2 3">5JN-11</strain>
    </source>
</reference>
<comment type="caution">
    <text evidence="2">The sequence shown here is derived from an EMBL/GenBank/DDBJ whole genome shotgun (WGS) entry which is preliminary data.</text>
</comment>
<dbReference type="InterPro" id="IPR011335">
    <property type="entry name" value="Restrct_endonuc-II-like"/>
</dbReference>
<protein>
    <recommendedName>
        <fullName evidence="1">DUF559 domain-containing protein</fullName>
    </recommendedName>
</protein>
<sequence length="48" mass="5869">MQKDELVNRALRNMGYTVFPFWSQDILKNLPKVINQIELFLETRRVFR</sequence>
<dbReference type="Pfam" id="PF04480">
    <property type="entry name" value="DUF559"/>
    <property type="match status" value="1"/>
</dbReference>
<evidence type="ECO:0000313" key="3">
    <source>
        <dbReference type="Proteomes" id="UP000239711"/>
    </source>
</evidence>
<accession>A0A2S9J481</accession>
<name>A0A2S9J481_9SPHI</name>
<dbReference type="RefSeq" id="WP_105716816.1">
    <property type="nucleotide sequence ID" value="NZ_PVBQ01000006.1"/>
</dbReference>
<dbReference type="InterPro" id="IPR007569">
    <property type="entry name" value="DUF559"/>
</dbReference>
<feature type="domain" description="DUF559" evidence="1">
    <location>
        <begin position="2"/>
        <end position="41"/>
    </location>
</feature>